<evidence type="ECO:0000256" key="3">
    <source>
        <dbReference type="ARBA" id="ARBA00022692"/>
    </source>
</evidence>
<reference evidence="8" key="2">
    <citation type="journal article" date="2023" name="Science">
        <title>Genomic signatures of disease resistance in endangered staghorn corals.</title>
        <authorList>
            <person name="Vollmer S.V."/>
            <person name="Selwyn J.D."/>
            <person name="Despard B.A."/>
            <person name="Roesel C.L."/>
        </authorList>
    </citation>
    <scope>NUCLEOTIDE SEQUENCE</scope>
    <source>
        <strain evidence="8">K2</strain>
    </source>
</reference>
<keyword evidence="9" id="KW-1185">Reference proteome</keyword>
<dbReference type="PANTHER" id="PTHR13002">
    <property type="entry name" value="C3ORF1 PROTEIN-RELATED"/>
    <property type="match status" value="1"/>
</dbReference>
<keyword evidence="4" id="KW-1133">Transmembrane helix</keyword>
<dbReference type="Proteomes" id="UP001249851">
    <property type="component" value="Unassembled WGS sequence"/>
</dbReference>
<dbReference type="InterPro" id="IPR055299">
    <property type="entry name" value="TIMMDC1"/>
</dbReference>
<evidence type="ECO:0000256" key="6">
    <source>
        <dbReference type="ARBA" id="ARBA00040778"/>
    </source>
</evidence>
<evidence type="ECO:0000313" key="9">
    <source>
        <dbReference type="Proteomes" id="UP001249851"/>
    </source>
</evidence>
<dbReference type="PANTHER" id="PTHR13002:SF1">
    <property type="entry name" value="COMPLEX I ASSEMBLY FACTOR TIMMDC1, MITOCHONDRIAL"/>
    <property type="match status" value="1"/>
</dbReference>
<dbReference type="GO" id="GO:0005739">
    <property type="term" value="C:mitochondrion"/>
    <property type="evidence" value="ECO:0007669"/>
    <property type="project" value="TreeGrafter"/>
</dbReference>
<dbReference type="AlphaFoldDB" id="A0AAD9VE81"/>
<dbReference type="EMBL" id="JARQWQ010000006">
    <property type="protein sequence ID" value="KAK2571144.1"/>
    <property type="molecule type" value="Genomic_DNA"/>
</dbReference>
<evidence type="ECO:0000256" key="5">
    <source>
        <dbReference type="ARBA" id="ARBA00023136"/>
    </source>
</evidence>
<accession>A0AAD9VE81</accession>
<organism evidence="8 9">
    <name type="scientific">Acropora cervicornis</name>
    <name type="common">Staghorn coral</name>
    <dbReference type="NCBI Taxonomy" id="6130"/>
    <lineage>
        <taxon>Eukaryota</taxon>
        <taxon>Metazoa</taxon>
        <taxon>Cnidaria</taxon>
        <taxon>Anthozoa</taxon>
        <taxon>Hexacorallia</taxon>
        <taxon>Scleractinia</taxon>
        <taxon>Astrocoeniina</taxon>
        <taxon>Acroporidae</taxon>
        <taxon>Acropora</taxon>
    </lineage>
</organism>
<sequence length="244" mass="27405">MSTNNDGKLKLWKKVKSFWKTRRDALEQDVTAKGESGWDRVKALFDVSEGKGPREEIQHIPRVVVYTSVFAFLFGGQFGKRIIDENFRQHNQLTVYESVMHAKRQYQASVALGFVKYGSRWGWRAGLFSGVFSVLLVASEAYRNTDDALNYVASGASTGALYNVFSGWRKMVVGVVIGGGLSAPVGLMAQVGNAILPEEYKPKKLEDDRKAQEWEQRLEATSSFIQAMEKELNEGNEEKHSAVR</sequence>
<dbReference type="GO" id="GO:0032981">
    <property type="term" value="P:mitochondrial respiratory chain complex I assembly"/>
    <property type="evidence" value="ECO:0007669"/>
    <property type="project" value="InterPro"/>
</dbReference>
<evidence type="ECO:0000256" key="7">
    <source>
        <dbReference type="ARBA" id="ARBA00041344"/>
    </source>
</evidence>
<evidence type="ECO:0000256" key="1">
    <source>
        <dbReference type="ARBA" id="ARBA00004141"/>
    </source>
</evidence>
<evidence type="ECO:0000256" key="2">
    <source>
        <dbReference type="ARBA" id="ARBA00008444"/>
    </source>
</evidence>
<name>A0AAD9VE81_ACRCE</name>
<dbReference type="Pfam" id="PF02466">
    <property type="entry name" value="Tim17"/>
    <property type="match status" value="1"/>
</dbReference>
<reference evidence="8" key="1">
    <citation type="journal article" date="2023" name="G3 (Bethesda)">
        <title>Whole genome assembly and annotation of the endangered Caribbean coral Acropora cervicornis.</title>
        <authorList>
            <person name="Selwyn J.D."/>
            <person name="Vollmer S.V."/>
        </authorList>
    </citation>
    <scope>NUCLEOTIDE SEQUENCE</scope>
    <source>
        <strain evidence="8">K2</strain>
    </source>
</reference>
<gene>
    <name evidence="8" type="ORF">P5673_003705</name>
</gene>
<evidence type="ECO:0000256" key="4">
    <source>
        <dbReference type="ARBA" id="ARBA00022989"/>
    </source>
</evidence>
<keyword evidence="3" id="KW-0812">Transmembrane</keyword>
<comment type="caution">
    <text evidence="8">The sequence shown here is derived from an EMBL/GenBank/DDBJ whole genome shotgun (WGS) entry which is preliminary data.</text>
</comment>
<dbReference type="GO" id="GO:0016020">
    <property type="term" value="C:membrane"/>
    <property type="evidence" value="ECO:0007669"/>
    <property type="project" value="UniProtKB-SubCell"/>
</dbReference>
<protein>
    <recommendedName>
        <fullName evidence="6">Complex I assembly factor TIMMDC1, mitochondrial</fullName>
    </recommendedName>
    <alternativeName>
        <fullName evidence="7">Translocase of inner mitochondrial membrane domain-containing protein 1</fullName>
    </alternativeName>
</protein>
<evidence type="ECO:0000313" key="8">
    <source>
        <dbReference type="EMBL" id="KAK2571144.1"/>
    </source>
</evidence>
<proteinExistence type="inferred from homology"/>
<comment type="subcellular location">
    <subcellularLocation>
        <location evidence="1">Membrane</location>
        <topology evidence="1">Multi-pass membrane protein</topology>
    </subcellularLocation>
</comment>
<keyword evidence="5" id="KW-0472">Membrane</keyword>
<comment type="similarity">
    <text evidence="2">Belongs to the Tim17/Tim22/Tim23 family.</text>
</comment>